<dbReference type="InterPro" id="IPR058637">
    <property type="entry name" value="YknX-like_C"/>
</dbReference>
<keyword evidence="2" id="KW-0175">Coiled coil</keyword>
<dbReference type="AlphaFoldDB" id="A0A363UKG8"/>
<comment type="similarity">
    <text evidence="1">Belongs to the membrane fusion protein (MFP) (TC 8.A.1) family.</text>
</comment>
<dbReference type="FunFam" id="2.40.30.170:FF:000010">
    <property type="entry name" value="Efflux RND transporter periplasmic adaptor subunit"/>
    <property type="match status" value="1"/>
</dbReference>
<feature type="chain" id="PRO_5016882619" evidence="4">
    <location>
        <begin position="26"/>
        <end position="367"/>
    </location>
</feature>
<dbReference type="Pfam" id="PF25954">
    <property type="entry name" value="Beta-barrel_RND_2"/>
    <property type="match status" value="1"/>
</dbReference>
<dbReference type="EMBL" id="QEQK01000008">
    <property type="protein sequence ID" value="PWN55887.1"/>
    <property type="molecule type" value="Genomic_DNA"/>
</dbReference>
<evidence type="ECO:0000256" key="3">
    <source>
        <dbReference type="SAM" id="MobiDB-lite"/>
    </source>
</evidence>
<name>A0A363UKG8_9GAMM</name>
<evidence type="ECO:0000313" key="8">
    <source>
        <dbReference type="EMBL" id="PWN55887.1"/>
    </source>
</evidence>
<keyword evidence="9" id="KW-1185">Reference proteome</keyword>
<keyword evidence="4" id="KW-0732">Signal</keyword>
<evidence type="ECO:0000256" key="2">
    <source>
        <dbReference type="SAM" id="Coils"/>
    </source>
</evidence>
<dbReference type="Gene3D" id="2.40.30.170">
    <property type="match status" value="1"/>
</dbReference>
<dbReference type="PROSITE" id="PS51257">
    <property type="entry name" value="PROKAR_LIPOPROTEIN"/>
    <property type="match status" value="1"/>
</dbReference>
<reference evidence="8 9" key="1">
    <citation type="submission" date="2018-05" db="EMBL/GenBank/DDBJ databases">
        <title>Abyssibacter profundi OUC007T gen. nov., sp. nov, a marine bacterium isolated from seawater of the Mariana Trench.</title>
        <authorList>
            <person name="Zhou S."/>
        </authorList>
    </citation>
    <scope>NUCLEOTIDE SEQUENCE [LARGE SCALE GENOMIC DNA]</scope>
    <source>
        <strain evidence="8 9">OUC007</strain>
    </source>
</reference>
<dbReference type="PANTHER" id="PTHR30469">
    <property type="entry name" value="MULTIDRUG RESISTANCE PROTEIN MDTA"/>
    <property type="match status" value="1"/>
</dbReference>
<dbReference type="Pfam" id="PF25917">
    <property type="entry name" value="BSH_RND"/>
    <property type="match status" value="1"/>
</dbReference>
<dbReference type="PANTHER" id="PTHR30469:SF38">
    <property type="entry name" value="HLYD FAMILY SECRETION PROTEIN"/>
    <property type="match status" value="1"/>
</dbReference>
<dbReference type="InterPro" id="IPR058625">
    <property type="entry name" value="MdtA-like_BSH"/>
</dbReference>
<organism evidence="8 9">
    <name type="scientific">Abyssibacter profundi</name>
    <dbReference type="NCBI Taxonomy" id="2182787"/>
    <lineage>
        <taxon>Bacteria</taxon>
        <taxon>Pseudomonadati</taxon>
        <taxon>Pseudomonadota</taxon>
        <taxon>Gammaproteobacteria</taxon>
        <taxon>Chromatiales</taxon>
        <taxon>Oceanococcaceae</taxon>
        <taxon>Abyssibacter</taxon>
    </lineage>
</organism>
<dbReference type="Pfam" id="PF25989">
    <property type="entry name" value="YknX_C"/>
    <property type="match status" value="1"/>
</dbReference>
<evidence type="ECO:0000313" key="9">
    <source>
        <dbReference type="Proteomes" id="UP000251800"/>
    </source>
</evidence>
<feature type="domain" description="CusB-like beta-barrel" evidence="6">
    <location>
        <begin position="203"/>
        <end position="272"/>
    </location>
</feature>
<proteinExistence type="inferred from homology"/>
<dbReference type="RefSeq" id="WP_109720497.1">
    <property type="nucleotide sequence ID" value="NZ_QEQK01000008.1"/>
</dbReference>
<evidence type="ECO:0000256" key="1">
    <source>
        <dbReference type="ARBA" id="ARBA00009477"/>
    </source>
</evidence>
<dbReference type="Gene3D" id="1.10.287.470">
    <property type="entry name" value="Helix hairpin bin"/>
    <property type="match status" value="1"/>
</dbReference>
<dbReference type="InterPro" id="IPR006143">
    <property type="entry name" value="RND_pump_MFP"/>
</dbReference>
<dbReference type="Gene3D" id="2.40.50.100">
    <property type="match status" value="1"/>
</dbReference>
<dbReference type="InterPro" id="IPR058792">
    <property type="entry name" value="Beta-barrel_RND_2"/>
</dbReference>
<accession>A0A363UKG8</accession>
<sequence>MSRLTGWPVVVVFTLSLLGACGAPAPEDDHDGEDAPEEPAVPVEVATAELGTISAAWRGSATLEAEAESDVVARVGGIVETLLVEEGDAVEAGDALARLDTDQRALELRQAKAELERLRADHERNKAIFRENLISREVFDRTRFELESARAAYDLAQLALEHSTIRSPIDGLVSARYVKVGNLVAANSPAFHVTQFDPLLAVFHVPEREIHQLAAGQTAMLSFDAWPDEEFAGEIDRISPVVNPETGTVKVTVQMQPAGQRLQPGMFGRVRILYDSRDNAVLVPADAVITEDARDAVFVVVGGQALRRDVVVGFEEAGRVQIESGVSAGDTVVVTGQAALRDDTPVEIVGQPDEDDEQMSTTDDGQG</sequence>
<evidence type="ECO:0000259" key="6">
    <source>
        <dbReference type="Pfam" id="PF25954"/>
    </source>
</evidence>
<feature type="coiled-coil region" evidence="2">
    <location>
        <begin position="101"/>
        <end position="132"/>
    </location>
</feature>
<evidence type="ECO:0000256" key="4">
    <source>
        <dbReference type="SAM" id="SignalP"/>
    </source>
</evidence>
<feature type="domain" description="YknX-like C-terminal permuted SH3-like" evidence="7">
    <location>
        <begin position="281"/>
        <end position="347"/>
    </location>
</feature>
<feature type="region of interest" description="Disordered" evidence="3">
    <location>
        <begin position="345"/>
        <end position="367"/>
    </location>
</feature>
<dbReference type="OrthoDB" id="9806939at2"/>
<evidence type="ECO:0000259" key="5">
    <source>
        <dbReference type="Pfam" id="PF25917"/>
    </source>
</evidence>
<dbReference type="Proteomes" id="UP000251800">
    <property type="component" value="Unassembled WGS sequence"/>
</dbReference>
<feature type="domain" description="Multidrug resistance protein MdtA-like barrel-sandwich hybrid" evidence="5">
    <location>
        <begin position="70"/>
        <end position="194"/>
    </location>
</feature>
<dbReference type="SUPFAM" id="SSF111369">
    <property type="entry name" value="HlyD-like secretion proteins"/>
    <property type="match status" value="1"/>
</dbReference>
<dbReference type="GO" id="GO:1990281">
    <property type="term" value="C:efflux pump complex"/>
    <property type="evidence" value="ECO:0007669"/>
    <property type="project" value="TreeGrafter"/>
</dbReference>
<comment type="caution">
    <text evidence="8">The sequence shown here is derived from an EMBL/GenBank/DDBJ whole genome shotgun (WGS) entry which is preliminary data.</text>
</comment>
<dbReference type="Gene3D" id="2.40.420.20">
    <property type="match status" value="1"/>
</dbReference>
<protein>
    <submittedName>
        <fullName evidence="8">Efflux transporter periplasmic adaptor subunit</fullName>
    </submittedName>
</protein>
<evidence type="ECO:0000259" key="7">
    <source>
        <dbReference type="Pfam" id="PF25989"/>
    </source>
</evidence>
<dbReference type="GO" id="GO:0015562">
    <property type="term" value="F:efflux transmembrane transporter activity"/>
    <property type="evidence" value="ECO:0007669"/>
    <property type="project" value="TreeGrafter"/>
</dbReference>
<feature type="signal peptide" evidence="4">
    <location>
        <begin position="1"/>
        <end position="25"/>
    </location>
</feature>
<gene>
    <name evidence="8" type="ORF">DEH80_10755</name>
</gene>
<dbReference type="NCBIfam" id="TIGR01730">
    <property type="entry name" value="RND_mfp"/>
    <property type="match status" value="1"/>
</dbReference>